<organism evidence="2 3">
    <name type="scientific">Methanofollis formosanus</name>
    <dbReference type="NCBI Taxonomy" id="299308"/>
    <lineage>
        <taxon>Archaea</taxon>
        <taxon>Methanobacteriati</taxon>
        <taxon>Methanobacteriota</taxon>
        <taxon>Stenosarchaea group</taxon>
        <taxon>Methanomicrobia</taxon>
        <taxon>Methanomicrobiales</taxon>
        <taxon>Methanomicrobiaceae</taxon>
        <taxon>Methanofollis</taxon>
    </lineage>
</organism>
<dbReference type="PANTHER" id="PTHR13356">
    <property type="entry name" value="OB FOLD NUCLEIC ACID BINDING PROTEIN-RELATED"/>
    <property type="match status" value="1"/>
</dbReference>
<accession>A0A8G1EGU2</accession>
<dbReference type="GO" id="GO:0000724">
    <property type="term" value="P:double-strand break repair via homologous recombination"/>
    <property type="evidence" value="ECO:0007669"/>
    <property type="project" value="TreeGrafter"/>
</dbReference>
<evidence type="ECO:0000313" key="2">
    <source>
        <dbReference type="EMBL" id="QYZ79501.1"/>
    </source>
</evidence>
<dbReference type="InterPro" id="IPR012340">
    <property type="entry name" value="NA-bd_OB-fold"/>
</dbReference>
<dbReference type="CDD" id="cd04491">
    <property type="entry name" value="SoSSB_OBF"/>
    <property type="match status" value="2"/>
</dbReference>
<evidence type="ECO:0000313" key="3">
    <source>
        <dbReference type="Proteomes" id="UP000826709"/>
    </source>
</evidence>
<dbReference type="KEGG" id="mfk:E2N92_08705"/>
<protein>
    <submittedName>
        <fullName evidence="2">Nucleotide-binding protein</fullName>
    </submittedName>
</protein>
<dbReference type="RefSeq" id="WP_220680810.1">
    <property type="nucleotide sequence ID" value="NZ_CP037968.1"/>
</dbReference>
<reference evidence="2" key="1">
    <citation type="journal article" date="2005" name="Int. J. Syst. Evol. Microbiol.">
        <title>Methanofollis formosanus sp. nov., isolated from a fish pond.</title>
        <authorList>
            <person name="Wu S.Y."/>
            <person name="Chen S.C."/>
            <person name="Lai M.C."/>
        </authorList>
    </citation>
    <scope>NUCLEOTIDE SEQUENCE</scope>
    <source>
        <strain evidence="2">ML15</strain>
    </source>
</reference>
<dbReference type="OrthoDB" id="335252at2157"/>
<dbReference type="Proteomes" id="UP000826709">
    <property type="component" value="Chromosome"/>
</dbReference>
<keyword evidence="3" id="KW-1185">Reference proteome</keyword>
<dbReference type="AlphaFoldDB" id="A0A8G1EGU2"/>
<dbReference type="Gene3D" id="2.40.50.140">
    <property type="entry name" value="Nucleic acid-binding proteins"/>
    <property type="match status" value="2"/>
</dbReference>
<evidence type="ECO:0000256" key="1">
    <source>
        <dbReference type="ARBA" id="ARBA00023125"/>
    </source>
</evidence>
<reference evidence="2" key="2">
    <citation type="submission" date="2019-03" db="EMBL/GenBank/DDBJ databases">
        <authorList>
            <person name="Chen S.-C."/>
            <person name="Wu S.-Y."/>
            <person name="Lai M.-C."/>
        </authorList>
    </citation>
    <scope>NUCLEOTIDE SEQUENCE</scope>
    <source>
        <strain evidence="2">ML15</strain>
    </source>
</reference>
<dbReference type="GO" id="GO:0003677">
    <property type="term" value="F:DNA binding"/>
    <property type="evidence" value="ECO:0007669"/>
    <property type="project" value="UniProtKB-KW"/>
</dbReference>
<name>A0A8G1EGU2_9EURY</name>
<gene>
    <name evidence="2" type="ORF">E2N92_08705</name>
</gene>
<dbReference type="SUPFAM" id="SSF50249">
    <property type="entry name" value="Nucleic acid-binding proteins"/>
    <property type="match status" value="3"/>
</dbReference>
<keyword evidence="1" id="KW-0238">DNA-binding</keyword>
<dbReference type="PANTHER" id="PTHR13356:SF0">
    <property type="entry name" value="SOSS COMPLEX SUBUNIT B HOMOLOG"/>
    <property type="match status" value="1"/>
</dbReference>
<proteinExistence type="predicted"/>
<dbReference type="EMBL" id="CP037968">
    <property type="protein sequence ID" value="QYZ79501.1"/>
    <property type="molecule type" value="Genomic_DNA"/>
</dbReference>
<sequence>MDLSEASERISQKFKSQSVEVDAAAIEKKLRILVEQFGVNLAEAEKTVIENIAKEHGLESIPRQNAEQREIGSLLPGEWATIEAKVVGLSKPFSPTISQTGILADATGAIQFTAWARANAPLLQEGQSYRIESAVVDDYRGVPKLNFHAGTTITLLDENVAAIPQMTRVADLRPGVASMRVKMVQEWEARHDRIFQTGLVGDESGTIKFTIWKDDDATALETGTVYNIFYAAVSEFQGRLSITLNEAKCFPDEEGEIEVGTGGATYQGAIITIGPGSGVIKRCPVEGCNRVLSRMNYCPVHEMQSGFRYDLRIKGVLDDGEKAHNILMQREVVEAATGLTLEEAVETVESSPMGLDDVLYRLKDTMMGRYFTCTGNDLGETVLIKGCAPVTFDPDRHAELLNRLGGEADAE</sequence>
<dbReference type="InterPro" id="IPR051231">
    <property type="entry name" value="SOSS-B"/>
</dbReference>
<dbReference type="GO" id="GO:0010212">
    <property type="term" value="P:response to ionizing radiation"/>
    <property type="evidence" value="ECO:0007669"/>
    <property type="project" value="TreeGrafter"/>
</dbReference>